<comment type="caution">
    <text evidence="1">The sequence shown here is derived from an EMBL/GenBank/DDBJ whole genome shotgun (WGS) entry which is preliminary data.</text>
</comment>
<accession>A0ABS4MC94</accession>
<dbReference type="Proteomes" id="UP001519292">
    <property type="component" value="Unassembled WGS sequence"/>
</dbReference>
<name>A0ABS4MC94_9LACO</name>
<evidence type="ECO:0000313" key="1">
    <source>
        <dbReference type="EMBL" id="MBP2057309.1"/>
    </source>
</evidence>
<gene>
    <name evidence="1" type="ORF">J2Z60_000473</name>
</gene>
<evidence type="ECO:0000313" key="2">
    <source>
        <dbReference type="Proteomes" id="UP001519292"/>
    </source>
</evidence>
<dbReference type="EMBL" id="JAGGLU010000002">
    <property type="protein sequence ID" value="MBP2057309.1"/>
    <property type="molecule type" value="Genomic_DNA"/>
</dbReference>
<dbReference type="RefSeq" id="WP_209686011.1">
    <property type="nucleotide sequence ID" value="NZ_JAGGLU010000002.1"/>
</dbReference>
<keyword evidence="2" id="KW-1185">Reference proteome</keyword>
<sequence>MSENSVEGSTFAEVSQSKRTPVGSALDAMLPKAIGTIFKLVSGTTEQVEETKDGVTSSVDRAVYTVQVLNSELLPLGTELVIKVKGQKCILSENQNLQLLLSQTLYIVKFEDISRWSFNSMEGLNATKIGFVKLSPEQLAQVINRGK</sequence>
<protein>
    <submittedName>
        <fullName evidence="1">Uncharacterized protein</fullName>
    </submittedName>
</protein>
<reference evidence="1 2" key="1">
    <citation type="submission" date="2021-03" db="EMBL/GenBank/DDBJ databases">
        <title>Genomic Encyclopedia of Type Strains, Phase IV (KMG-IV): sequencing the most valuable type-strain genomes for metagenomic binning, comparative biology and taxonomic classification.</title>
        <authorList>
            <person name="Goeker M."/>
        </authorList>
    </citation>
    <scope>NUCLEOTIDE SEQUENCE [LARGE SCALE GENOMIC DNA]</scope>
    <source>
        <strain evidence="1 2">DSM 101872</strain>
    </source>
</reference>
<proteinExistence type="predicted"/>
<organism evidence="1 2">
    <name type="scientific">Lactobacillus colini</name>
    <dbReference type="NCBI Taxonomy" id="1819254"/>
    <lineage>
        <taxon>Bacteria</taxon>
        <taxon>Bacillati</taxon>
        <taxon>Bacillota</taxon>
        <taxon>Bacilli</taxon>
        <taxon>Lactobacillales</taxon>
        <taxon>Lactobacillaceae</taxon>
        <taxon>Lactobacillus</taxon>
    </lineage>
</organism>